<dbReference type="InterPro" id="IPR010652">
    <property type="entry name" value="DUF1232"/>
</dbReference>
<keyword evidence="2 5" id="KW-0812">Transmembrane</keyword>
<sequence length="128" mass="14758">MLKAGRLFRFWGWLKLLRDNALLLYYAWRHPQTPGYLKGLLAALLLYLFSPIDLVPDYLPVVGIADDAVLLTSAMLFLTNLLPAQVVAESRRQSEKWRRRMPYITGIIAIAVVAWLVVIFMVIRKIMQ</sequence>
<keyword evidence="3 5" id="KW-1133">Transmembrane helix</keyword>
<feature type="transmembrane region" description="Helical" evidence="5">
    <location>
        <begin position="35"/>
        <end position="52"/>
    </location>
</feature>
<feature type="domain" description="DUF1232" evidence="6">
    <location>
        <begin position="38"/>
        <end position="72"/>
    </location>
</feature>
<dbReference type="Pfam" id="PF06803">
    <property type="entry name" value="DUF1232"/>
    <property type="match status" value="1"/>
</dbReference>
<dbReference type="Proteomes" id="UP000216052">
    <property type="component" value="Chromosome"/>
</dbReference>
<evidence type="ECO:0000256" key="4">
    <source>
        <dbReference type="ARBA" id="ARBA00023136"/>
    </source>
</evidence>
<keyword evidence="8" id="KW-1185">Reference proteome</keyword>
<comment type="subcellular location">
    <subcellularLocation>
        <location evidence="1">Endomembrane system</location>
        <topology evidence="1">Multi-pass membrane protein</topology>
    </subcellularLocation>
</comment>
<feature type="transmembrane region" description="Helical" evidence="5">
    <location>
        <begin position="58"/>
        <end position="82"/>
    </location>
</feature>
<evidence type="ECO:0000259" key="6">
    <source>
        <dbReference type="Pfam" id="PF06803"/>
    </source>
</evidence>
<evidence type="ECO:0000256" key="5">
    <source>
        <dbReference type="SAM" id="Phobius"/>
    </source>
</evidence>
<dbReference type="RefSeq" id="WP_093794785.1">
    <property type="nucleotide sequence ID" value="NZ_CP155571.1"/>
</dbReference>
<accession>A0ABZ3J8A4</accession>
<feature type="transmembrane region" description="Helical" evidence="5">
    <location>
        <begin position="103"/>
        <end position="123"/>
    </location>
</feature>
<evidence type="ECO:0000313" key="8">
    <source>
        <dbReference type="Proteomes" id="UP000216052"/>
    </source>
</evidence>
<name>A0ABZ3J8A4_SPOA4</name>
<dbReference type="EMBL" id="CP155571">
    <property type="protein sequence ID" value="XFO74343.1"/>
    <property type="molecule type" value="Genomic_DNA"/>
</dbReference>
<gene>
    <name evidence="7" type="ORF">SPACI_044530</name>
</gene>
<evidence type="ECO:0000313" key="7">
    <source>
        <dbReference type="EMBL" id="XFO74343.1"/>
    </source>
</evidence>
<evidence type="ECO:0000256" key="3">
    <source>
        <dbReference type="ARBA" id="ARBA00022989"/>
    </source>
</evidence>
<evidence type="ECO:0000256" key="2">
    <source>
        <dbReference type="ARBA" id="ARBA00022692"/>
    </source>
</evidence>
<proteinExistence type="predicted"/>
<keyword evidence="4 5" id="KW-0472">Membrane</keyword>
<protein>
    <recommendedName>
        <fullName evidence="6">DUF1232 domain-containing protein</fullName>
    </recommendedName>
</protein>
<organism evidence="7 8">
    <name type="scientific">Sporomusa acidovorans (strain ATCC 49682 / DSM 3132 / Mol)</name>
    <dbReference type="NCBI Taxonomy" id="1123286"/>
    <lineage>
        <taxon>Bacteria</taxon>
        <taxon>Bacillati</taxon>
        <taxon>Bacillota</taxon>
        <taxon>Negativicutes</taxon>
        <taxon>Selenomonadales</taxon>
        <taxon>Sporomusaceae</taxon>
        <taxon>Sporomusa</taxon>
    </lineage>
</organism>
<evidence type="ECO:0000256" key="1">
    <source>
        <dbReference type="ARBA" id="ARBA00004127"/>
    </source>
</evidence>
<reference evidence="7" key="1">
    <citation type="submission" date="2024-05" db="EMBL/GenBank/DDBJ databases">
        <title>Isolation and characterization of Sporomusa carbonis sp. nov., a carboxydotrophic hydrogenogen in the genus of Sporomusa isolated from a charcoal burning pile.</title>
        <authorList>
            <person name="Boeer T."/>
            <person name="Rosenbaum F."/>
            <person name="Eysell L."/>
            <person name="Mueller V."/>
            <person name="Daniel R."/>
            <person name="Poehlein A."/>
        </authorList>
    </citation>
    <scope>NUCLEOTIDE SEQUENCE [LARGE SCALE GENOMIC DNA]</scope>
    <source>
        <strain evidence="7">DSM 3132</strain>
    </source>
</reference>